<reference evidence="1 2" key="1">
    <citation type="submission" date="2019-07" db="EMBL/GenBank/DDBJ databases">
        <title>Whole genome shotgun sequence of Rhizobium naphthalenivorans NBRC 107585.</title>
        <authorList>
            <person name="Hosoyama A."/>
            <person name="Uohara A."/>
            <person name="Ohji S."/>
            <person name="Ichikawa N."/>
        </authorList>
    </citation>
    <scope>NUCLEOTIDE SEQUENCE [LARGE SCALE GENOMIC DNA]</scope>
    <source>
        <strain evidence="1 2">NBRC 107585</strain>
    </source>
</reference>
<proteinExistence type="predicted"/>
<organism evidence="1 2">
    <name type="scientific">Ciceribacter naphthalenivorans</name>
    <dbReference type="NCBI Taxonomy" id="1118451"/>
    <lineage>
        <taxon>Bacteria</taxon>
        <taxon>Pseudomonadati</taxon>
        <taxon>Pseudomonadota</taxon>
        <taxon>Alphaproteobacteria</taxon>
        <taxon>Hyphomicrobiales</taxon>
        <taxon>Rhizobiaceae</taxon>
        <taxon>Ciceribacter</taxon>
    </lineage>
</organism>
<evidence type="ECO:0000313" key="2">
    <source>
        <dbReference type="Proteomes" id="UP000321717"/>
    </source>
</evidence>
<accession>A0A512HF10</accession>
<name>A0A512HF10_9HYPH</name>
<comment type="caution">
    <text evidence="1">The sequence shown here is derived from an EMBL/GenBank/DDBJ whole genome shotgun (WGS) entry which is preliminary data.</text>
</comment>
<dbReference type="Proteomes" id="UP000321717">
    <property type="component" value="Unassembled WGS sequence"/>
</dbReference>
<sequence length="73" mass="8299">MAVPICAPNRYQTRIDRSVQIAKDEKNSFGLGKKDWNTEWSAFSAWDKRAFKKPLFGAKLGQKKVASNAINRL</sequence>
<protein>
    <submittedName>
        <fullName evidence="1">Uncharacterized protein</fullName>
    </submittedName>
</protein>
<keyword evidence="2" id="KW-1185">Reference proteome</keyword>
<evidence type="ECO:0000313" key="1">
    <source>
        <dbReference type="EMBL" id="GEO84031.1"/>
    </source>
</evidence>
<dbReference type="AlphaFoldDB" id="A0A512HF10"/>
<dbReference type="EMBL" id="BJZP01000003">
    <property type="protein sequence ID" value="GEO84031.1"/>
    <property type="molecule type" value="Genomic_DNA"/>
</dbReference>
<gene>
    <name evidence="1" type="ORF">RNA01_09630</name>
</gene>